<dbReference type="GO" id="GO:0005737">
    <property type="term" value="C:cytoplasm"/>
    <property type="evidence" value="ECO:0007669"/>
    <property type="project" value="TreeGrafter"/>
</dbReference>
<evidence type="ECO:0000256" key="1">
    <source>
        <dbReference type="ARBA" id="ARBA00022676"/>
    </source>
</evidence>
<protein>
    <submittedName>
        <fullName evidence="3">Glycogen synthase</fullName>
        <ecNumber evidence="3">2.4.1.11</ecNumber>
    </submittedName>
</protein>
<dbReference type="InterPro" id="IPR008631">
    <property type="entry name" value="Glycogen_synth"/>
</dbReference>
<accession>K1TLH6</accession>
<keyword evidence="1 3" id="KW-0328">Glycosyltransferase</keyword>
<organism evidence="3">
    <name type="scientific">human gut metagenome</name>
    <dbReference type="NCBI Taxonomy" id="408170"/>
    <lineage>
        <taxon>unclassified sequences</taxon>
        <taxon>metagenomes</taxon>
        <taxon>organismal metagenomes</taxon>
    </lineage>
</organism>
<proteinExistence type="predicted"/>
<dbReference type="EC" id="2.4.1.11" evidence="3"/>
<name>K1TLH6_9ZZZZ</name>
<dbReference type="Pfam" id="PF05693">
    <property type="entry name" value="Glycogen_syn"/>
    <property type="match status" value="1"/>
</dbReference>
<dbReference type="GO" id="GO:0004373">
    <property type="term" value="F:alpha-1,4-glucan glucosyltransferase (UDP-glucose donor) activity"/>
    <property type="evidence" value="ECO:0007669"/>
    <property type="project" value="UniProtKB-EC"/>
</dbReference>
<evidence type="ECO:0000313" key="3">
    <source>
        <dbReference type="EMBL" id="EKC60141.1"/>
    </source>
</evidence>
<dbReference type="Gene3D" id="3.40.50.2000">
    <property type="entry name" value="Glycogen Phosphorylase B"/>
    <property type="match status" value="1"/>
</dbReference>
<sequence>MSNAKLAPDFLFEVSWEVCNKVGGIHTVISTKAQTVTRKFGDRYMTVGPDLSHEGV</sequence>
<evidence type="ECO:0000256" key="2">
    <source>
        <dbReference type="ARBA" id="ARBA00022679"/>
    </source>
</evidence>
<keyword evidence="2 3" id="KW-0808">Transferase</keyword>
<gene>
    <name evidence="3" type="ORF">LEA_13019</name>
</gene>
<reference evidence="3" key="1">
    <citation type="journal article" date="2013" name="Environ. Microbiol.">
        <title>Microbiota from the distal guts of lean and obese adolescents exhibit partial functional redundancy besides clear differences in community structure.</title>
        <authorList>
            <person name="Ferrer M."/>
            <person name="Ruiz A."/>
            <person name="Lanza F."/>
            <person name="Haange S.B."/>
            <person name="Oberbach A."/>
            <person name="Till H."/>
            <person name="Bargiela R."/>
            <person name="Campoy C."/>
            <person name="Segura M.T."/>
            <person name="Richter M."/>
            <person name="von Bergen M."/>
            <person name="Seifert J."/>
            <person name="Suarez A."/>
        </authorList>
    </citation>
    <scope>NUCLEOTIDE SEQUENCE</scope>
</reference>
<feature type="non-terminal residue" evidence="3">
    <location>
        <position position="56"/>
    </location>
</feature>
<dbReference type="GO" id="GO:0005978">
    <property type="term" value="P:glycogen biosynthetic process"/>
    <property type="evidence" value="ECO:0007669"/>
    <property type="project" value="InterPro"/>
</dbReference>
<dbReference type="AlphaFoldDB" id="K1TLH6"/>
<comment type="caution">
    <text evidence="3">The sequence shown here is derived from an EMBL/GenBank/DDBJ whole genome shotgun (WGS) entry which is preliminary data.</text>
</comment>
<dbReference type="PANTHER" id="PTHR10176:SF3">
    <property type="entry name" value="GLYCOGEN [STARCH] SYNTHASE"/>
    <property type="match status" value="1"/>
</dbReference>
<dbReference type="EMBL" id="AJWY01008818">
    <property type="protein sequence ID" value="EKC60141.1"/>
    <property type="molecule type" value="Genomic_DNA"/>
</dbReference>
<dbReference type="PANTHER" id="PTHR10176">
    <property type="entry name" value="GLYCOGEN SYNTHASE"/>
    <property type="match status" value="1"/>
</dbReference>